<evidence type="ECO:0000313" key="2">
    <source>
        <dbReference type="Proteomes" id="UP001274830"/>
    </source>
</evidence>
<accession>A0AAE0WW85</accession>
<dbReference type="Proteomes" id="UP001274830">
    <property type="component" value="Unassembled WGS sequence"/>
</dbReference>
<dbReference type="EMBL" id="JAUTXT010000002">
    <property type="protein sequence ID" value="KAK3679501.1"/>
    <property type="molecule type" value="Genomic_DNA"/>
</dbReference>
<comment type="caution">
    <text evidence="1">The sequence shown here is derived from an EMBL/GenBank/DDBJ whole genome shotgun (WGS) entry which is preliminary data.</text>
</comment>
<gene>
    <name evidence="1" type="ORF">LTR78_001062</name>
</gene>
<keyword evidence="2" id="KW-1185">Reference proteome</keyword>
<sequence>MPSEASASLAGAANPTCENCGTNIGLQRIDGTKVNDLVDCLRDRLSRDVHGNFFLEGAKTGKDTRHGQLGDLFSLLANLEGFKATMDKHIALHSPKEVVKPEKPITMNQNMTAVVKSMVEQMMDGQLRDLSIRCERLEGELKDVKKSRNLTVAKVSKTASTGTESSHSAAARKVVSAEVAKVETRLTTTVSTQVANLDLRIAGVTNKQSESSTHGDRIHDLERANGISDYDIRGLEARMADVERNFELRAEAETQPDVKSHEDRLSYLEYEVTRLAISKDLVLDDIGKLRSTVGKLKDWQHDMTRWKADSNAAGRATDEQVARLLRRGDVTRNGWGTYRHRRMD</sequence>
<organism evidence="1 2">
    <name type="scientific">Recurvomyces mirabilis</name>
    <dbReference type="NCBI Taxonomy" id="574656"/>
    <lineage>
        <taxon>Eukaryota</taxon>
        <taxon>Fungi</taxon>
        <taxon>Dikarya</taxon>
        <taxon>Ascomycota</taxon>
        <taxon>Pezizomycotina</taxon>
        <taxon>Dothideomycetes</taxon>
        <taxon>Dothideomycetidae</taxon>
        <taxon>Mycosphaerellales</taxon>
        <taxon>Teratosphaeriaceae</taxon>
        <taxon>Recurvomyces</taxon>
    </lineage>
</organism>
<reference evidence="1" key="1">
    <citation type="submission" date="2023-07" db="EMBL/GenBank/DDBJ databases">
        <title>Black Yeasts Isolated from many extreme environments.</title>
        <authorList>
            <person name="Coleine C."/>
            <person name="Stajich J.E."/>
            <person name="Selbmann L."/>
        </authorList>
    </citation>
    <scope>NUCLEOTIDE SEQUENCE</scope>
    <source>
        <strain evidence="1">CCFEE 5485</strain>
    </source>
</reference>
<dbReference type="AlphaFoldDB" id="A0AAE0WW85"/>
<evidence type="ECO:0000313" key="1">
    <source>
        <dbReference type="EMBL" id="KAK3679501.1"/>
    </source>
</evidence>
<name>A0AAE0WW85_9PEZI</name>
<proteinExistence type="predicted"/>
<protein>
    <submittedName>
        <fullName evidence="1">Uncharacterized protein</fullName>
    </submittedName>
</protein>